<dbReference type="PROSITE" id="PS51363">
    <property type="entry name" value="W2"/>
    <property type="match status" value="1"/>
</dbReference>
<proteinExistence type="predicted"/>
<dbReference type="InterPro" id="IPR051245">
    <property type="entry name" value="eIF5-mimic_regulator"/>
</dbReference>
<dbReference type="OrthoDB" id="1727522at2759"/>
<dbReference type="PANTHER" id="PTHR14208">
    <property type="entry name" value="BASIC LEUCINE ZIPPER AND W2 DOMAIN-CONTAINING PROTEIN"/>
    <property type="match status" value="1"/>
</dbReference>
<dbReference type="Proteomes" id="UP000311382">
    <property type="component" value="Unassembled WGS sequence"/>
</dbReference>
<dbReference type="AlphaFoldDB" id="A0A5C5G0B9"/>
<reference evidence="2 3" key="1">
    <citation type="submission" date="2019-03" db="EMBL/GenBank/DDBJ databases">
        <title>Rhodosporidium diobovatum UCD-FST 08-225 genome sequencing, assembly, and annotation.</title>
        <authorList>
            <person name="Fakankun I.U."/>
            <person name="Fristensky B."/>
            <person name="Levin D.B."/>
        </authorList>
    </citation>
    <scope>NUCLEOTIDE SEQUENCE [LARGE SCALE GENOMIC DNA]</scope>
    <source>
        <strain evidence="2 3">UCD-FST 08-225</strain>
    </source>
</reference>
<evidence type="ECO:0000259" key="1">
    <source>
        <dbReference type="PROSITE" id="PS51363"/>
    </source>
</evidence>
<dbReference type="STRING" id="5288.A0A5C5G0B9"/>
<dbReference type="Gene3D" id="1.25.40.180">
    <property type="match status" value="1"/>
</dbReference>
<dbReference type="SUPFAM" id="SSF48371">
    <property type="entry name" value="ARM repeat"/>
    <property type="match status" value="1"/>
</dbReference>
<sequence length="432" mass="47136">MYSAPAPPPPGTKPSLQGVHIKQRKGQAKAAAKFEPFQFRDQLVHHLASCPPNDYDSISAKLDALASQLDYRKYEEQLFQILLVGAVLAPGGSIVDDGVERCTFSIATTGSGDKVDLAELKKATGVFERLMRRYKYLQHEFSENYLKQILGYAGKFAPVEQERLAAATALFVQSDLVPASVVGAVKTDWNVKNGIAQPFLVSFFKTLIAIKEPLEPVLASLRKAGLAELDAFFPSNKRSEVVSTLRANGATAVADWYAKGKATSIRDEVTKKVKVLVGEHADPDEVLDVLKPIYSRSVPGIVSDTDFVALVFLALVSRVDLNAEGAAVVDEATVQVKEYSPVLEPFAQRAVAEVALINTIQVWCHDNPKVGPAFPRLLKTLVGADVLSTGPLVYWYSKGHKAQGAEQLRAKAAPLIKFLQEQEEEESDEESD</sequence>
<name>A0A5C5G0B9_9BASI</name>
<protein>
    <recommendedName>
        <fullName evidence="1">W2 domain-containing protein</fullName>
    </recommendedName>
</protein>
<dbReference type="EMBL" id="SOZI01000035">
    <property type="protein sequence ID" value="TNY21899.1"/>
    <property type="molecule type" value="Genomic_DNA"/>
</dbReference>
<dbReference type="InterPro" id="IPR016024">
    <property type="entry name" value="ARM-type_fold"/>
</dbReference>
<dbReference type="GO" id="GO:0016020">
    <property type="term" value="C:membrane"/>
    <property type="evidence" value="ECO:0007669"/>
    <property type="project" value="TreeGrafter"/>
</dbReference>
<dbReference type="InterPro" id="IPR003307">
    <property type="entry name" value="W2_domain"/>
</dbReference>
<dbReference type="SMART" id="SM00515">
    <property type="entry name" value="eIF5C"/>
    <property type="match status" value="1"/>
</dbReference>
<keyword evidence="3" id="KW-1185">Reference proteome</keyword>
<accession>A0A5C5G0B9</accession>
<dbReference type="GO" id="GO:0005737">
    <property type="term" value="C:cytoplasm"/>
    <property type="evidence" value="ECO:0007669"/>
    <property type="project" value="TreeGrafter"/>
</dbReference>
<feature type="domain" description="W2" evidence="1">
    <location>
        <begin position="259"/>
        <end position="429"/>
    </location>
</feature>
<dbReference type="Pfam" id="PF02020">
    <property type="entry name" value="W2"/>
    <property type="match status" value="1"/>
</dbReference>
<evidence type="ECO:0000313" key="2">
    <source>
        <dbReference type="EMBL" id="TNY21899.1"/>
    </source>
</evidence>
<comment type="caution">
    <text evidence="2">The sequence shown here is derived from an EMBL/GenBank/DDBJ whole genome shotgun (WGS) entry which is preliminary data.</text>
</comment>
<dbReference type="PANTHER" id="PTHR14208:SF2">
    <property type="entry name" value="PROTEIN KRASAVIETZ"/>
    <property type="match status" value="1"/>
</dbReference>
<dbReference type="Pfam" id="PF25504">
    <property type="entry name" value="HEAT_5MP1_2"/>
    <property type="match status" value="1"/>
</dbReference>
<gene>
    <name evidence="2" type="ORF">DMC30DRAFT_179567</name>
</gene>
<dbReference type="InterPro" id="IPR057397">
    <property type="entry name" value="HEAT_5MP1_2"/>
</dbReference>
<evidence type="ECO:0000313" key="3">
    <source>
        <dbReference type="Proteomes" id="UP000311382"/>
    </source>
</evidence>
<organism evidence="2 3">
    <name type="scientific">Rhodotorula diobovata</name>
    <dbReference type="NCBI Taxonomy" id="5288"/>
    <lineage>
        <taxon>Eukaryota</taxon>
        <taxon>Fungi</taxon>
        <taxon>Dikarya</taxon>
        <taxon>Basidiomycota</taxon>
        <taxon>Pucciniomycotina</taxon>
        <taxon>Microbotryomycetes</taxon>
        <taxon>Sporidiobolales</taxon>
        <taxon>Sporidiobolaceae</taxon>
        <taxon>Rhodotorula</taxon>
    </lineage>
</organism>